<dbReference type="Proteomes" id="UP000075902">
    <property type="component" value="Unassembled WGS sequence"/>
</dbReference>
<proteinExistence type="predicted"/>
<dbReference type="AlphaFoldDB" id="A0A182TPM2"/>
<reference evidence="2" key="1">
    <citation type="submission" date="2014-01" db="EMBL/GenBank/DDBJ databases">
        <title>The Genome Sequence of Anopheles melas CM1001059_A (V2).</title>
        <authorList>
            <consortium name="The Broad Institute Genomics Platform"/>
            <person name="Neafsey D.E."/>
            <person name="Besansky N."/>
            <person name="Howell P."/>
            <person name="Walton C."/>
            <person name="Young S.K."/>
            <person name="Zeng Q."/>
            <person name="Gargeya S."/>
            <person name="Fitzgerald M."/>
            <person name="Haas B."/>
            <person name="Abouelleil A."/>
            <person name="Allen A.W."/>
            <person name="Alvarado L."/>
            <person name="Arachchi H.M."/>
            <person name="Berlin A.M."/>
            <person name="Chapman S.B."/>
            <person name="Gainer-Dewar J."/>
            <person name="Goldberg J."/>
            <person name="Griggs A."/>
            <person name="Gujja S."/>
            <person name="Hansen M."/>
            <person name="Howarth C."/>
            <person name="Imamovic A."/>
            <person name="Ireland A."/>
            <person name="Larimer J."/>
            <person name="McCowan C."/>
            <person name="Murphy C."/>
            <person name="Pearson M."/>
            <person name="Poon T.W."/>
            <person name="Priest M."/>
            <person name="Roberts A."/>
            <person name="Saif S."/>
            <person name="Shea T."/>
            <person name="Sisk P."/>
            <person name="Sykes S."/>
            <person name="Wortman J."/>
            <person name="Nusbaum C."/>
            <person name="Birren B."/>
        </authorList>
    </citation>
    <scope>NUCLEOTIDE SEQUENCE [LARGE SCALE GENOMIC DNA]</scope>
    <source>
        <strain evidence="2">CM1001059</strain>
    </source>
</reference>
<dbReference type="EnsemblMetazoa" id="AMEC006090-RA">
    <property type="protein sequence ID" value="AMEC006090-PA"/>
    <property type="gene ID" value="AMEC006090"/>
</dbReference>
<name>A0A182TPM2_9DIPT</name>
<dbReference type="VEuPathDB" id="VectorBase:AMEC006090"/>
<evidence type="ECO:0000313" key="1">
    <source>
        <dbReference type="EnsemblMetazoa" id="AMEC006090-PA"/>
    </source>
</evidence>
<sequence>MLHKAGDVVVLPADRTAYEGPSIGSCATLQPLQVNGIAVRKQILPQQVKNVATLTHPYTASSGPVWRGARFVLLSMALVDDNHQQAKQTTSYVPPAIHFENCTSSTVIR</sequence>
<organism evidence="1 2">
    <name type="scientific">Anopheles melas</name>
    <dbReference type="NCBI Taxonomy" id="34690"/>
    <lineage>
        <taxon>Eukaryota</taxon>
        <taxon>Metazoa</taxon>
        <taxon>Ecdysozoa</taxon>
        <taxon>Arthropoda</taxon>
        <taxon>Hexapoda</taxon>
        <taxon>Insecta</taxon>
        <taxon>Pterygota</taxon>
        <taxon>Neoptera</taxon>
        <taxon>Endopterygota</taxon>
        <taxon>Diptera</taxon>
        <taxon>Nematocera</taxon>
        <taxon>Culicoidea</taxon>
        <taxon>Culicidae</taxon>
        <taxon>Anophelinae</taxon>
        <taxon>Anopheles</taxon>
    </lineage>
</organism>
<reference evidence="1" key="2">
    <citation type="submission" date="2020-05" db="UniProtKB">
        <authorList>
            <consortium name="EnsemblMetazoa"/>
        </authorList>
    </citation>
    <scope>IDENTIFICATION</scope>
    <source>
        <strain evidence="1">CM1001059</strain>
    </source>
</reference>
<protein>
    <submittedName>
        <fullName evidence="1">Uncharacterized protein</fullName>
    </submittedName>
</protein>
<keyword evidence="2" id="KW-1185">Reference proteome</keyword>
<accession>A0A182TPM2</accession>
<evidence type="ECO:0000313" key="2">
    <source>
        <dbReference type="Proteomes" id="UP000075902"/>
    </source>
</evidence>